<feature type="transmembrane region" description="Helical" evidence="7">
    <location>
        <begin position="458"/>
        <end position="482"/>
    </location>
</feature>
<evidence type="ECO:0000256" key="4">
    <source>
        <dbReference type="ARBA" id="ARBA00022989"/>
    </source>
</evidence>
<dbReference type="SUPFAM" id="SSF103473">
    <property type="entry name" value="MFS general substrate transporter"/>
    <property type="match status" value="1"/>
</dbReference>
<accession>A0A368QID1</accession>
<name>A0A368QID1_SETIT</name>
<evidence type="ECO:0000313" key="8">
    <source>
        <dbReference type="EMBL" id="RCV17737.1"/>
    </source>
</evidence>
<organism evidence="8">
    <name type="scientific">Setaria italica</name>
    <name type="common">Foxtail millet</name>
    <name type="synonym">Panicum italicum</name>
    <dbReference type="NCBI Taxonomy" id="4555"/>
    <lineage>
        <taxon>Eukaryota</taxon>
        <taxon>Viridiplantae</taxon>
        <taxon>Streptophyta</taxon>
        <taxon>Embryophyta</taxon>
        <taxon>Tracheophyta</taxon>
        <taxon>Spermatophyta</taxon>
        <taxon>Magnoliopsida</taxon>
        <taxon>Liliopsida</taxon>
        <taxon>Poales</taxon>
        <taxon>Poaceae</taxon>
        <taxon>PACMAD clade</taxon>
        <taxon>Panicoideae</taxon>
        <taxon>Panicodae</taxon>
        <taxon>Paniceae</taxon>
        <taxon>Cenchrinae</taxon>
        <taxon>Setaria</taxon>
    </lineage>
</organism>
<keyword evidence="3 7" id="KW-0812">Transmembrane</keyword>
<comment type="subcellular location">
    <subcellularLocation>
        <location evidence="1">Membrane</location>
        <topology evidence="1">Multi-pass membrane protein</topology>
    </subcellularLocation>
</comment>
<protein>
    <recommendedName>
        <fullName evidence="9">Major facilitator superfamily (MFS) profile domain-containing protein</fullName>
    </recommendedName>
</protein>
<sequence length="602" mass="65618">MATNTPAVDRNADGEQGRRKKGGFRTMPLILASEVCDRFAMAGFSANLITYLTQQLHLPMVEASNTLTNFGGTSALTPILGALAADSFAGRFWTIIAGSAIYQVGMVGLVVSALLPSLRPPPCSPPATPCLRASGRQLAVLYLSLLCTSLGSGGIRPCVVAFGADQFEEQKQQDNAEAAKAAAERKRRYFNLYFFTMGFAVLLALTVVVYIQENVGWGWGFGIPAVAMFVSIVVFVVGYPLYVLLKPGGSPFTRLVQVAAAAFNKRNVAVPEDPRMLYQDKELDALISTNGRLLHTNQLTFFDRAAIVTPGDISASGLPNPWRLSTVHRVEELKSLVRLLPIWSAGIMLATAGSHNYTFTIMQARTMDRHMGPYFQFPPATLSIFSTAAMLVTLAFYDRVFVPLARRVTGLPSGITYFQRMGIGLAISILSVASAALVETKRRDAAARHGLLDNPATVVPLSVFWLVPQFAVHGIGDAFSSVALMEFLYDQAPESMRSSAVALFWLAGSIGNYMGTVLVTAVQRATRGRGDWLQDNINRGRIDNYYWLVTCIMLLNFGYFLICFHFYTTKPLEVADEHGDHDKECELSSVQKNGGRGANGMV</sequence>
<dbReference type="InterPro" id="IPR000109">
    <property type="entry name" value="POT_fam"/>
</dbReference>
<dbReference type="KEGG" id="sita:101780774"/>
<dbReference type="AlphaFoldDB" id="A0A368QID1"/>
<evidence type="ECO:0000256" key="3">
    <source>
        <dbReference type="ARBA" id="ARBA00022692"/>
    </source>
</evidence>
<evidence type="ECO:0008006" key="9">
    <source>
        <dbReference type="Google" id="ProtNLM"/>
    </source>
</evidence>
<gene>
    <name evidence="8" type="ORF">SETIT_3G243700v2</name>
</gene>
<feature type="transmembrane region" description="Helical" evidence="7">
    <location>
        <begin position="544"/>
        <end position="567"/>
    </location>
</feature>
<comment type="similarity">
    <text evidence="2">Belongs to the major facilitator superfamily. Proton-dependent oligopeptide transporter (POT/PTR) (TC 2.A.17) family.</text>
</comment>
<keyword evidence="4 7" id="KW-1133">Transmembrane helix</keyword>
<dbReference type="EMBL" id="CM003530">
    <property type="protein sequence ID" value="RCV17737.1"/>
    <property type="molecule type" value="Genomic_DNA"/>
</dbReference>
<proteinExistence type="inferred from homology"/>
<reference evidence="8" key="2">
    <citation type="submission" date="2015-07" db="EMBL/GenBank/DDBJ databases">
        <authorList>
            <person name="Noorani M."/>
        </authorList>
    </citation>
    <scope>NUCLEOTIDE SEQUENCE</scope>
    <source>
        <strain evidence="8">Yugu1</strain>
    </source>
</reference>
<dbReference type="Pfam" id="PF00854">
    <property type="entry name" value="PTR2"/>
    <property type="match status" value="1"/>
</dbReference>
<feature type="transmembrane region" description="Helical" evidence="7">
    <location>
        <begin position="190"/>
        <end position="211"/>
    </location>
</feature>
<dbReference type="OrthoDB" id="8904098at2759"/>
<feature type="transmembrane region" description="Helical" evidence="7">
    <location>
        <begin position="92"/>
        <end position="115"/>
    </location>
</feature>
<dbReference type="GO" id="GO:0022857">
    <property type="term" value="F:transmembrane transporter activity"/>
    <property type="evidence" value="ECO:0007669"/>
    <property type="project" value="InterPro"/>
</dbReference>
<feature type="transmembrane region" description="Helical" evidence="7">
    <location>
        <begin position="374"/>
        <end position="397"/>
    </location>
</feature>
<feature type="transmembrane region" description="Helical" evidence="7">
    <location>
        <begin position="417"/>
        <end position="438"/>
    </location>
</feature>
<reference evidence="8" key="1">
    <citation type="journal article" date="2012" name="Nat. Biotechnol.">
        <title>Reference genome sequence of the model plant Setaria.</title>
        <authorList>
            <person name="Bennetzen J.L."/>
            <person name="Schmutz J."/>
            <person name="Wang H."/>
            <person name="Percifield R."/>
            <person name="Hawkins J."/>
            <person name="Pontaroli A.C."/>
            <person name="Estep M."/>
            <person name="Feng L."/>
            <person name="Vaughn J.N."/>
            <person name="Grimwood J."/>
            <person name="Jenkins J."/>
            <person name="Barry K."/>
            <person name="Lindquist E."/>
            <person name="Hellsten U."/>
            <person name="Deshpande S."/>
            <person name="Wang X."/>
            <person name="Wu X."/>
            <person name="Mitros T."/>
            <person name="Triplett J."/>
            <person name="Yang X."/>
            <person name="Ye C.Y."/>
            <person name="Mauro-Herrera M."/>
            <person name="Wang L."/>
            <person name="Li P."/>
            <person name="Sharma M."/>
            <person name="Sharma R."/>
            <person name="Ronald P.C."/>
            <person name="Panaud O."/>
            <person name="Kellogg E.A."/>
            <person name="Brutnell T.P."/>
            <person name="Doust A.N."/>
            <person name="Tuskan G.A."/>
            <person name="Rokhsar D."/>
            <person name="Devos K.M."/>
        </authorList>
    </citation>
    <scope>NUCLEOTIDE SEQUENCE [LARGE SCALE GENOMIC DNA]</scope>
    <source>
        <strain evidence="8">Yugu1</strain>
    </source>
</reference>
<evidence type="ECO:0000256" key="2">
    <source>
        <dbReference type="ARBA" id="ARBA00005982"/>
    </source>
</evidence>
<evidence type="ECO:0000256" key="5">
    <source>
        <dbReference type="ARBA" id="ARBA00023136"/>
    </source>
</evidence>
<evidence type="ECO:0000256" key="6">
    <source>
        <dbReference type="SAM" id="MobiDB-lite"/>
    </source>
</evidence>
<feature type="transmembrane region" description="Helical" evidence="7">
    <location>
        <begin position="502"/>
        <end position="523"/>
    </location>
</feature>
<feature type="transmembrane region" description="Helical" evidence="7">
    <location>
        <begin position="217"/>
        <end position="245"/>
    </location>
</feature>
<dbReference type="PANTHER" id="PTHR11654">
    <property type="entry name" value="OLIGOPEPTIDE TRANSPORTER-RELATED"/>
    <property type="match status" value="1"/>
</dbReference>
<feature type="region of interest" description="Disordered" evidence="6">
    <location>
        <begin position="1"/>
        <end position="20"/>
    </location>
</feature>
<keyword evidence="5 7" id="KW-0472">Membrane</keyword>
<evidence type="ECO:0000256" key="7">
    <source>
        <dbReference type="SAM" id="Phobius"/>
    </source>
</evidence>
<dbReference type="InterPro" id="IPR036259">
    <property type="entry name" value="MFS_trans_sf"/>
</dbReference>
<dbReference type="GO" id="GO:0016020">
    <property type="term" value="C:membrane"/>
    <property type="evidence" value="ECO:0007669"/>
    <property type="project" value="UniProtKB-SubCell"/>
</dbReference>
<evidence type="ECO:0000256" key="1">
    <source>
        <dbReference type="ARBA" id="ARBA00004141"/>
    </source>
</evidence>
<dbReference type="Gene3D" id="1.20.1250.20">
    <property type="entry name" value="MFS general substrate transporter like domains"/>
    <property type="match status" value="1"/>
</dbReference>